<keyword evidence="1" id="KW-0472">Membrane</keyword>
<sequence length="33" mass="3684">MRFAGLTENAYGYVIIAVILAAIGLGIWEWLMK</sequence>
<keyword evidence="1" id="KW-0812">Transmembrane</keyword>
<evidence type="ECO:0000313" key="2">
    <source>
        <dbReference type="EMBL" id="KFB11014.1"/>
    </source>
</evidence>
<reference evidence="2 3" key="1">
    <citation type="submission" date="2014-05" db="EMBL/GenBank/DDBJ databases">
        <title>Draft Genome Sequence of Nitratireductor basaltis Strain UMTGB225, A Marine Bacterium Isolated from Green Barrel Tunicate.</title>
        <authorList>
            <person name="Gan H.Y."/>
        </authorList>
    </citation>
    <scope>NUCLEOTIDE SEQUENCE [LARGE SCALE GENOMIC DNA]</scope>
    <source>
        <strain evidence="2 3">UMTGB225</strain>
    </source>
</reference>
<dbReference type="STRING" id="472175.EL18_02056"/>
<gene>
    <name evidence="2" type="ORF">EL18_02056</name>
</gene>
<evidence type="ECO:0000313" key="3">
    <source>
        <dbReference type="Proteomes" id="UP000053675"/>
    </source>
</evidence>
<protein>
    <submittedName>
        <fullName evidence="2">Uncharacterized protein</fullName>
    </submittedName>
</protein>
<proteinExistence type="predicted"/>
<name>A0A084UDH8_9HYPH</name>
<keyword evidence="1" id="KW-1133">Transmembrane helix</keyword>
<keyword evidence="3" id="KW-1185">Reference proteome</keyword>
<dbReference type="Proteomes" id="UP000053675">
    <property type="component" value="Unassembled WGS sequence"/>
</dbReference>
<organism evidence="2 3">
    <name type="scientific">Nitratireductor basaltis</name>
    <dbReference type="NCBI Taxonomy" id="472175"/>
    <lineage>
        <taxon>Bacteria</taxon>
        <taxon>Pseudomonadati</taxon>
        <taxon>Pseudomonadota</taxon>
        <taxon>Alphaproteobacteria</taxon>
        <taxon>Hyphomicrobiales</taxon>
        <taxon>Phyllobacteriaceae</taxon>
        <taxon>Nitratireductor</taxon>
    </lineage>
</organism>
<dbReference type="AlphaFoldDB" id="A0A084UDH8"/>
<accession>A0A084UDH8</accession>
<feature type="transmembrane region" description="Helical" evidence="1">
    <location>
        <begin position="12"/>
        <end position="31"/>
    </location>
</feature>
<evidence type="ECO:0000256" key="1">
    <source>
        <dbReference type="SAM" id="Phobius"/>
    </source>
</evidence>
<dbReference type="EMBL" id="JMQM01000001">
    <property type="protein sequence ID" value="KFB11014.1"/>
    <property type="molecule type" value="Genomic_DNA"/>
</dbReference>
<comment type="caution">
    <text evidence="2">The sequence shown here is derived from an EMBL/GenBank/DDBJ whole genome shotgun (WGS) entry which is preliminary data.</text>
</comment>